<dbReference type="OrthoDB" id="7834651at2"/>
<protein>
    <recommendedName>
        <fullName evidence="5">DUF4393 domain-containing protein</fullName>
    </recommendedName>
</protein>
<keyword evidence="2" id="KW-1133">Transmembrane helix</keyword>
<organism evidence="3 4">
    <name type="scientific">Edaphobacter aggregans</name>
    <dbReference type="NCBI Taxonomy" id="570835"/>
    <lineage>
        <taxon>Bacteria</taxon>
        <taxon>Pseudomonadati</taxon>
        <taxon>Acidobacteriota</taxon>
        <taxon>Terriglobia</taxon>
        <taxon>Terriglobales</taxon>
        <taxon>Acidobacteriaceae</taxon>
        <taxon>Edaphobacter</taxon>
    </lineage>
</organism>
<evidence type="ECO:0008006" key="5">
    <source>
        <dbReference type="Google" id="ProtNLM"/>
    </source>
</evidence>
<keyword evidence="2" id="KW-0812">Transmembrane</keyword>
<reference evidence="3 4" key="1">
    <citation type="submission" date="2018-12" db="EMBL/GenBank/DDBJ databases">
        <title>Sequencing of bacterial isolates from soil warming experiment in Harvard Forest, Massachusetts, USA.</title>
        <authorList>
            <person name="Deangelis K."/>
        </authorList>
    </citation>
    <scope>NUCLEOTIDE SEQUENCE [LARGE SCALE GENOMIC DNA]</scope>
    <source>
        <strain evidence="3 4">EB153</strain>
    </source>
</reference>
<feature type="coiled-coil region" evidence="1">
    <location>
        <begin position="81"/>
        <end position="108"/>
    </location>
</feature>
<dbReference type="RefSeq" id="WP_125487518.1">
    <property type="nucleotide sequence ID" value="NZ_RSDW01000001.1"/>
</dbReference>
<sequence>MNPDDPITLDLSDHPPIEGAIDTLRADIANTQSTRRKRFADKFFIAALSSIPWVGGYISALASFQIDESTFRENELQTEWLEEHHKKLERLKNTLGEIEARFQTLGNSIEERIESEEYLQLVRKAFRVWDAADTDEKRQYVANVVTNSGGTRLCSDDLVRLFIDWLALYHESHFSVIREISKNPGSTRHDIWTELYNTNVREDSAEADLFKLLIRDLSTGGVIRQERDVNQLGQFRRKQAQRVPKGMAAGTMKSAFDDKEAYVLTEMGKQFVHYTMNDVVMRVGSGDT</sequence>
<feature type="transmembrane region" description="Helical" evidence="2">
    <location>
        <begin position="43"/>
        <end position="64"/>
    </location>
</feature>
<gene>
    <name evidence="3" type="ORF">EDE15_4936</name>
</gene>
<dbReference type="EMBL" id="RSDW01000001">
    <property type="protein sequence ID" value="RSL19274.1"/>
    <property type="molecule type" value="Genomic_DNA"/>
</dbReference>
<name>A0A428MQV6_9BACT</name>
<dbReference type="Proteomes" id="UP000269669">
    <property type="component" value="Unassembled WGS sequence"/>
</dbReference>
<keyword evidence="4" id="KW-1185">Reference proteome</keyword>
<proteinExistence type="predicted"/>
<evidence type="ECO:0000256" key="2">
    <source>
        <dbReference type="SAM" id="Phobius"/>
    </source>
</evidence>
<evidence type="ECO:0000256" key="1">
    <source>
        <dbReference type="SAM" id="Coils"/>
    </source>
</evidence>
<keyword evidence="1" id="KW-0175">Coiled coil</keyword>
<keyword evidence="2" id="KW-0472">Membrane</keyword>
<evidence type="ECO:0000313" key="3">
    <source>
        <dbReference type="EMBL" id="RSL19274.1"/>
    </source>
</evidence>
<evidence type="ECO:0000313" key="4">
    <source>
        <dbReference type="Proteomes" id="UP000269669"/>
    </source>
</evidence>
<dbReference type="AlphaFoldDB" id="A0A428MQV6"/>
<comment type="caution">
    <text evidence="3">The sequence shown here is derived from an EMBL/GenBank/DDBJ whole genome shotgun (WGS) entry which is preliminary data.</text>
</comment>
<accession>A0A428MQV6</accession>